<protein>
    <recommendedName>
        <fullName evidence="3">Aspartate/glutamate racemase family protein</fullName>
    </recommendedName>
</protein>
<evidence type="ECO:0008006" key="3">
    <source>
        <dbReference type="Google" id="ProtNLM"/>
    </source>
</evidence>
<proteinExistence type="predicted"/>
<name>A0A507AY22_9PEZI</name>
<dbReference type="Proteomes" id="UP000319257">
    <property type="component" value="Unassembled WGS sequence"/>
</dbReference>
<dbReference type="InParanoid" id="A0A507AY22"/>
<dbReference type="AlphaFoldDB" id="A0A507AY22"/>
<evidence type="ECO:0000313" key="1">
    <source>
        <dbReference type="EMBL" id="TPX09909.1"/>
    </source>
</evidence>
<evidence type="ECO:0000313" key="2">
    <source>
        <dbReference type="Proteomes" id="UP000319257"/>
    </source>
</evidence>
<organism evidence="1 2">
    <name type="scientific">Thyridium curvatum</name>
    <dbReference type="NCBI Taxonomy" id="1093900"/>
    <lineage>
        <taxon>Eukaryota</taxon>
        <taxon>Fungi</taxon>
        <taxon>Dikarya</taxon>
        <taxon>Ascomycota</taxon>
        <taxon>Pezizomycotina</taxon>
        <taxon>Sordariomycetes</taxon>
        <taxon>Sordariomycetidae</taxon>
        <taxon>Thyridiales</taxon>
        <taxon>Thyridiaceae</taxon>
        <taxon>Thyridium</taxon>
    </lineage>
</organism>
<dbReference type="OrthoDB" id="412093at2759"/>
<dbReference type="EMBL" id="SKBQ01000061">
    <property type="protein sequence ID" value="TPX09909.1"/>
    <property type="molecule type" value="Genomic_DNA"/>
</dbReference>
<comment type="caution">
    <text evidence="1">The sequence shown here is derived from an EMBL/GenBank/DDBJ whole genome shotgun (WGS) entry which is preliminary data.</text>
</comment>
<gene>
    <name evidence="1" type="ORF">E0L32_008931</name>
</gene>
<reference evidence="1 2" key="1">
    <citation type="submission" date="2019-06" db="EMBL/GenBank/DDBJ databases">
        <title>Draft genome sequence of the filamentous fungus Phialemoniopsis curvata isolated from diesel fuel.</title>
        <authorList>
            <person name="Varaljay V.A."/>
            <person name="Lyon W.J."/>
            <person name="Crouch A.L."/>
            <person name="Drake C.E."/>
            <person name="Hollomon J.M."/>
            <person name="Nadeau L.J."/>
            <person name="Nunn H.S."/>
            <person name="Stevenson B.S."/>
            <person name="Bojanowski C.L."/>
            <person name="Crookes-Goodson W.J."/>
        </authorList>
    </citation>
    <scope>NUCLEOTIDE SEQUENCE [LARGE SCALE GENOMIC DNA]</scope>
    <source>
        <strain evidence="1 2">D216</strain>
    </source>
</reference>
<sequence length="250" mass="27448">MATADFDRSEPLPLMGFIAVEVKIHRPAGDPFNEKTWPFPLLREIAPGSTESQIVTSDKYDSDFIDRFVETGKKLADRGCVGLLTSCGFLCNAQPELSARLPIPIATSSLLQLPSVLSLLPVNKSVGVITYNGDNLGQKHLESLGIIHYAPRIQIRGPPADGPLRKLMVGLGPYIHAQVEAELVEVAVGLLKDYPDIGAFVLECTQMPPFAEAIQKAVGNIPVYDVYTMATWFYSGLVRRRPKRWGNIDT</sequence>
<dbReference type="RefSeq" id="XP_030991620.1">
    <property type="nucleotide sequence ID" value="XM_031143840.1"/>
</dbReference>
<accession>A0A507AY22</accession>
<keyword evidence="2" id="KW-1185">Reference proteome</keyword>
<dbReference type="GeneID" id="41976378"/>